<dbReference type="Proteomes" id="UP000199013">
    <property type="component" value="Unassembled WGS sequence"/>
</dbReference>
<evidence type="ECO:0000313" key="2">
    <source>
        <dbReference type="Proteomes" id="UP000199013"/>
    </source>
</evidence>
<accession>A0A1C3P4Q1</accession>
<evidence type="ECO:0000313" key="1">
    <source>
        <dbReference type="EMBL" id="SBW24740.1"/>
    </source>
</evidence>
<keyword evidence="2" id="KW-1185">Reference proteome</keyword>
<proteinExistence type="predicted"/>
<name>A0A1C3P4Q1_9ACTN</name>
<organism evidence="1 2">
    <name type="scientific">Candidatus Protofrankia californiensis</name>
    <dbReference type="NCBI Taxonomy" id="1839754"/>
    <lineage>
        <taxon>Bacteria</taxon>
        <taxon>Bacillati</taxon>
        <taxon>Actinomycetota</taxon>
        <taxon>Actinomycetes</taxon>
        <taxon>Frankiales</taxon>
        <taxon>Frankiaceae</taxon>
        <taxon>Protofrankia</taxon>
    </lineage>
</organism>
<protein>
    <submittedName>
        <fullName evidence="1">Uncharacterized protein</fullName>
    </submittedName>
</protein>
<dbReference type="EMBL" id="FLUV01001786">
    <property type="protein sequence ID" value="SBW24740.1"/>
    <property type="molecule type" value="Genomic_DNA"/>
</dbReference>
<dbReference type="AlphaFoldDB" id="A0A1C3P4Q1"/>
<gene>
    <name evidence="1" type="ORF">FDG2_4281</name>
</gene>
<reference evidence="2" key="1">
    <citation type="submission" date="2016-02" db="EMBL/GenBank/DDBJ databases">
        <authorList>
            <person name="Wibberg D."/>
        </authorList>
    </citation>
    <scope>NUCLEOTIDE SEQUENCE [LARGE SCALE GENOMIC DNA]</scope>
</reference>
<sequence>MSAQAKSDDHLSQVFAALADRAVALLRSAVSTSDQA</sequence>